<name>A0AAV0BG27_PHAPC</name>
<comment type="caution">
    <text evidence="4">The sequence shown here is derived from an EMBL/GenBank/DDBJ whole genome shotgun (WGS) entry which is preliminary data.</text>
</comment>
<dbReference type="SUPFAM" id="SSF47954">
    <property type="entry name" value="Cyclin-like"/>
    <property type="match status" value="2"/>
</dbReference>
<feature type="domain" description="Cyclin-like" evidence="3">
    <location>
        <begin position="246"/>
        <end position="329"/>
    </location>
</feature>
<sequence>MSSVTQVLLNPLAEPDQPTPSSSDQIPSELESELRLYGGLLIQQAGIRLKLPQVVMATAATLFQRFYFVTSFLNFVQDVSAGSLFLAAKLEEKPVRLRDIINVYDYLLKLIRWSREQLTSKLRGSDAEGSVKSLEDSEALRVARSRIESNPLLPASIKANMLRNLEKTVKSDGGSKLSSSDPDRRLIEDDEEALNVNNRLDLQRFRYEPMSYNSQTFYDRKEEIVVAEMQILKRLGFRVQVQHPYSAMVNYLRVLNLTGNEHVPQRAWGYLNDFLLTPLPALYPPTHLATLSIYLATRELNLRLPEAWWELFDVSDESELEEMSRIIKGIYPTRKPRVVDDDDNKTSPEVKDGERNGSEKDDDGNELSEDDMIWIRVSRLPVTKEGLREFVEEVLRGKA</sequence>
<evidence type="ECO:0000259" key="3">
    <source>
        <dbReference type="SMART" id="SM00385"/>
    </source>
</evidence>
<feature type="compositionally biased region" description="Basic and acidic residues" evidence="2">
    <location>
        <begin position="344"/>
        <end position="359"/>
    </location>
</feature>
<evidence type="ECO:0000256" key="2">
    <source>
        <dbReference type="SAM" id="MobiDB-lite"/>
    </source>
</evidence>
<dbReference type="InterPro" id="IPR006671">
    <property type="entry name" value="Cyclin_N"/>
</dbReference>
<evidence type="ECO:0000313" key="4">
    <source>
        <dbReference type="EMBL" id="CAH7685002.1"/>
    </source>
</evidence>
<dbReference type="SMART" id="SM00385">
    <property type="entry name" value="CYCLIN"/>
    <property type="match status" value="2"/>
</dbReference>
<keyword evidence="1" id="KW-0195">Cyclin</keyword>
<dbReference type="EMBL" id="CALTRL010005699">
    <property type="protein sequence ID" value="CAH7685002.1"/>
    <property type="molecule type" value="Genomic_DNA"/>
</dbReference>
<dbReference type="PIRSF" id="PIRSF036580">
    <property type="entry name" value="Cyclin_L"/>
    <property type="match status" value="1"/>
</dbReference>
<dbReference type="Proteomes" id="UP001153365">
    <property type="component" value="Unassembled WGS sequence"/>
</dbReference>
<dbReference type="InterPro" id="IPR013763">
    <property type="entry name" value="Cyclin-like_dom"/>
</dbReference>
<dbReference type="AlphaFoldDB" id="A0AAV0BG27"/>
<organism evidence="4 5">
    <name type="scientific">Phakopsora pachyrhizi</name>
    <name type="common">Asian soybean rust disease fungus</name>
    <dbReference type="NCBI Taxonomy" id="170000"/>
    <lineage>
        <taxon>Eukaryota</taxon>
        <taxon>Fungi</taxon>
        <taxon>Dikarya</taxon>
        <taxon>Basidiomycota</taxon>
        <taxon>Pucciniomycotina</taxon>
        <taxon>Pucciniomycetes</taxon>
        <taxon>Pucciniales</taxon>
        <taxon>Phakopsoraceae</taxon>
        <taxon>Phakopsora</taxon>
    </lineage>
</organism>
<dbReference type="InterPro" id="IPR036915">
    <property type="entry name" value="Cyclin-like_sf"/>
</dbReference>
<proteinExistence type="inferred from homology"/>
<feature type="domain" description="Cyclin-like" evidence="3">
    <location>
        <begin position="40"/>
        <end position="233"/>
    </location>
</feature>
<keyword evidence="5" id="KW-1185">Reference proteome</keyword>
<protein>
    <submittedName>
        <fullName evidence="4">Cyclin-like protein</fullName>
    </submittedName>
</protein>
<dbReference type="InterPro" id="IPR043198">
    <property type="entry name" value="Cyclin/Ssn8"/>
</dbReference>
<evidence type="ECO:0000313" key="5">
    <source>
        <dbReference type="Proteomes" id="UP001153365"/>
    </source>
</evidence>
<dbReference type="PANTHER" id="PTHR10026">
    <property type="entry name" value="CYCLIN"/>
    <property type="match status" value="1"/>
</dbReference>
<feature type="region of interest" description="Disordered" evidence="2">
    <location>
        <begin position="337"/>
        <end position="367"/>
    </location>
</feature>
<accession>A0AAV0BG27</accession>
<dbReference type="Pfam" id="PF00134">
    <property type="entry name" value="Cyclin_N"/>
    <property type="match status" value="1"/>
</dbReference>
<gene>
    <name evidence="4" type="ORF">PPACK8108_LOCUS19461</name>
</gene>
<evidence type="ECO:0000256" key="1">
    <source>
        <dbReference type="RuleBase" id="RU000383"/>
    </source>
</evidence>
<dbReference type="GO" id="GO:0006357">
    <property type="term" value="P:regulation of transcription by RNA polymerase II"/>
    <property type="evidence" value="ECO:0007669"/>
    <property type="project" value="InterPro"/>
</dbReference>
<dbReference type="Gene3D" id="1.10.472.10">
    <property type="entry name" value="Cyclin-like"/>
    <property type="match status" value="2"/>
</dbReference>
<dbReference type="GO" id="GO:0016538">
    <property type="term" value="F:cyclin-dependent protein serine/threonine kinase regulator activity"/>
    <property type="evidence" value="ECO:0007669"/>
    <property type="project" value="InterPro"/>
</dbReference>
<comment type="similarity">
    <text evidence="1">Belongs to the cyclin family.</text>
</comment>
<reference evidence="4" key="1">
    <citation type="submission" date="2022-06" db="EMBL/GenBank/DDBJ databases">
        <authorList>
            <consortium name="SYNGENTA / RWTH Aachen University"/>
        </authorList>
    </citation>
    <scope>NUCLEOTIDE SEQUENCE</scope>
</reference>